<dbReference type="Proteomes" id="UP000001034">
    <property type="component" value="Segment"/>
</dbReference>
<dbReference type="RefSeq" id="YP_001950189.1">
    <property type="nucleotide sequence ID" value="NC_010811.2"/>
</dbReference>
<evidence type="ECO:0000313" key="2">
    <source>
        <dbReference type="Proteomes" id="UP000001034"/>
    </source>
</evidence>
<name>B2ZYG0_9CAUD</name>
<keyword evidence="2" id="KW-1185">Reference proteome</keyword>
<dbReference type="GeneID" id="6370051"/>
<dbReference type="KEGG" id="vg:6370051"/>
<proteinExistence type="predicted"/>
<protein>
    <submittedName>
        <fullName evidence="1">Uncharacterized protein</fullName>
    </submittedName>
</protein>
<sequence length="85" mass="9491">MRRAVPTSIMQAILPAACSPIPGRIMTLTLLDKKYDGESLYDVARDVHEAFDSRFTPAMAQVPKDEHGFAQGTFTIHITWEPDQS</sequence>
<organism evidence="1 2">
    <name type="scientific">Ralstonia phage phiRSL1</name>
    <dbReference type="NCBI Taxonomy" id="1980924"/>
    <lineage>
        <taxon>Viruses</taxon>
        <taxon>Duplodnaviria</taxon>
        <taxon>Heunggongvirae</taxon>
        <taxon>Uroviricota</taxon>
        <taxon>Caudoviricetes</taxon>
        <taxon>Mieseafarmvirus</taxon>
        <taxon>Mieseafarmvirus RSL1</taxon>
    </lineage>
</organism>
<dbReference type="OrthoDB" id="28484at10239"/>
<dbReference type="EMBL" id="AB366653">
    <property type="protein sequence ID" value="BAG41759.1"/>
    <property type="molecule type" value="Genomic_DNA"/>
</dbReference>
<accession>B2ZYG0</accession>
<reference evidence="1 2" key="1">
    <citation type="journal article" date="2010" name="Virology">
        <title>A jumbo phage infecting the phytopathogen Ralstonia solanacearum defines a new lineage of the Myoviridae family.</title>
        <authorList>
            <person name="Yamada T."/>
            <person name="Satoh S."/>
            <person name="Ishikawa H."/>
            <person name="Fujiwara A."/>
            <person name="Kawasaki T."/>
            <person name="Fujie M."/>
            <person name="Ogata H."/>
        </authorList>
    </citation>
    <scope>NUCLEOTIDE SEQUENCE [LARGE SCALE GENOMIC DNA]</scope>
</reference>
<evidence type="ECO:0000313" key="1">
    <source>
        <dbReference type="EMBL" id="BAG41759.1"/>
    </source>
</evidence>